<feature type="compositionally biased region" description="Basic residues" evidence="1">
    <location>
        <begin position="15"/>
        <end position="28"/>
    </location>
</feature>
<keyword evidence="4" id="KW-1185">Reference proteome</keyword>
<evidence type="ECO:0000313" key="3">
    <source>
        <dbReference type="EnsemblPlants" id="AES70266"/>
    </source>
</evidence>
<dbReference type="EMBL" id="CM001219">
    <property type="protein sequence ID" value="AES70266.1"/>
    <property type="molecule type" value="Genomic_DNA"/>
</dbReference>
<dbReference type="Proteomes" id="UP000002051">
    <property type="component" value="Chromosome 3"/>
</dbReference>
<name>G7J1Y2_MEDTR</name>
<reference evidence="2 4" key="1">
    <citation type="journal article" date="2011" name="Nature">
        <title>The Medicago genome provides insight into the evolution of rhizobial symbioses.</title>
        <authorList>
            <person name="Young N.D."/>
            <person name="Debelle F."/>
            <person name="Oldroyd G.E."/>
            <person name="Geurts R."/>
            <person name="Cannon S.B."/>
            <person name="Udvardi M.K."/>
            <person name="Benedito V.A."/>
            <person name="Mayer K.F."/>
            <person name="Gouzy J."/>
            <person name="Schoof H."/>
            <person name="Van de Peer Y."/>
            <person name="Proost S."/>
            <person name="Cook D.R."/>
            <person name="Meyers B.C."/>
            <person name="Spannagl M."/>
            <person name="Cheung F."/>
            <person name="De Mita S."/>
            <person name="Krishnakumar V."/>
            <person name="Gundlach H."/>
            <person name="Zhou S."/>
            <person name="Mudge J."/>
            <person name="Bharti A.K."/>
            <person name="Murray J.D."/>
            <person name="Naoumkina M.A."/>
            <person name="Rosen B."/>
            <person name="Silverstein K.A."/>
            <person name="Tang H."/>
            <person name="Rombauts S."/>
            <person name="Zhao P.X."/>
            <person name="Zhou P."/>
            <person name="Barbe V."/>
            <person name="Bardou P."/>
            <person name="Bechner M."/>
            <person name="Bellec A."/>
            <person name="Berger A."/>
            <person name="Berges H."/>
            <person name="Bidwell S."/>
            <person name="Bisseling T."/>
            <person name="Choisne N."/>
            <person name="Couloux A."/>
            <person name="Denny R."/>
            <person name="Deshpande S."/>
            <person name="Dai X."/>
            <person name="Doyle J.J."/>
            <person name="Dudez A.M."/>
            <person name="Farmer A.D."/>
            <person name="Fouteau S."/>
            <person name="Franken C."/>
            <person name="Gibelin C."/>
            <person name="Gish J."/>
            <person name="Goldstein S."/>
            <person name="Gonzalez A.J."/>
            <person name="Green P.J."/>
            <person name="Hallab A."/>
            <person name="Hartog M."/>
            <person name="Hua A."/>
            <person name="Humphray S.J."/>
            <person name="Jeong D.H."/>
            <person name="Jing Y."/>
            <person name="Jocker A."/>
            <person name="Kenton S.M."/>
            <person name="Kim D.J."/>
            <person name="Klee K."/>
            <person name="Lai H."/>
            <person name="Lang C."/>
            <person name="Lin S."/>
            <person name="Macmil S.L."/>
            <person name="Magdelenat G."/>
            <person name="Matthews L."/>
            <person name="McCorrison J."/>
            <person name="Monaghan E.L."/>
            <person name="Mun J.H."/>
            <person name="Najar F.Z."/>
            <person name="Nicholson C."/>
            <person name="Noirot C."/>
            <person name="O'Bleness M."/>
            <person name="Paule C.R."/>
            <person name="Poulain J."/>
            <person name="Prion F."/>
            <person name="Qin B."/>
            <person name="Qu C."/>
            <person name="Retzel E.F."/>
            <person name="Riddle C."/>
            <person name="Sallet E."/>
            <person name="Samain S."/>
            <person name="Samson N."/>
            <person name="Sanders I."/>
            <person name="Saurat O."/>
            <person name="Scarpelli C."/>
            <person name="Schiex T."/>
            <person name="Segurens B."/>
            <person name="Severin A.J."/>
            <person name="Sherrier D.J."/>
            <person name="Shi R."/>
            <person name="Sims S."/>
            <person name="Singer S.R."/>
            <person name="Sinharoy S."/>
            <person name="Sterck L."/>
            <person name="Viollet A."/>
            <person name="Wang B.B."/>
            <person name="Wang K."/>
            <person name="Wang M."/>
            <person name="Wang X."/>
            <person name="Warfsmann J."/>
            <person name="Weissenbach J."/>
            <person name="White D.D."/>
            <person name="White J.D."/>
            <person name="Wiley G.B."/>
            <person name="Wincker P."/>
            <person name="Xing Y."/>
            <person name="Yang L."/>
            <person name="Yao Z."/>
            <person name="Ying F."/>
            <person name="Zhai J."/>
            <person name="Zhou L."/>
            <person name="Zuber A."/>
            <person name="Denarie J."/>
            <person name="Dixon R.A."/>
            <person name="May G.D."/>
            <person name="Schwartz D.C."/>
            <person name="Rogers J."/>
            <person name="Quetier F."/>
            <person name="Town C.D."/>
            <person name="Roe B.A."/>
        </authorList>
    </citation>
    <scope>NUCLEOTIDE SEQUENCE [LARGE SCALE GENOMIC DNA]</scope>
    <source>
        <strain evidence="2">A17</strain>
        <strain evidence="3 4">cv. Jemalong A17</strain>
    </source>
</reference>
<sequence>MEHTWREGEMMEKGVRKKKERSNIHSRKTSIEVVEQRRLYGNCKSYYCKGKGITPRASLEMTLTFGQMTVDPCFLLDGDVREAK</sequence>
<evidence type="ECO:0000313" key="2">
    <source>
        <dbReference type="EMBL" id="AES70266.1"/>
    </source>
</evidence>
<reference evidence="3" key="3">
    <citation type="submission" date="2015-04" db="UniProtKB">
        <authorList>
            <consortium name="EnsemblPlants"/>
        </authorList>
    </citation>
    <scope>IDENTIFICATION</scope>
    <source>
        <strain evidence="3">cv. Jemalong A17</strain>
    </source>
</reference>
<dbReference type="PaxDb" id="3880-AES70266"/>
<feature type="compositionally biased region" description="Basic and acidic residues" evidence="1">
    <location>
        <begin position="1"/>
        <end position="14"/>
    </location>
</feature>
<reference evidence="2 4" key="2">
    <citation type="journal article" date="2014" name="BMC Genomics">
        <title>An improved genome release (version Mt4.0) for the model legume Medicago truncatula.</title>
        <authorList>
            <person name="Tang H."/>
            <person name="Krishnakumar V."/>
            <person name="Bidwell S."/>
            <person name="Rosen B."/>
            <person name="Chan A."/>
            <person name="Zhou S."/>
            <person name="Gentzbittel L."/>
            <person name="Childs K.L."/>
            <person name="Yandell M."/>
            <person name="Gundlach H."/>
            <person name="Mayer K.F."/>
            <person name="Schwartz D.C."/>
            <person name="Town C.D."/>
        </authorList>
    </citation>
    <scope>GENOME REANNOTATION</scope>
    <source>
        <strain evidence="3 4">cv. Jemalong A17</strain>
    </source>
</reference>
<protein>
    <submittedName>
        <fullName evidence="2 3">Uncharacterized protein</fullName>
    </submittedName>
</protein>
<dbReference type="HOGENOM" id="CLU_193274_0_0_1"/>
<proteinExistence type="predicted"/>
<evidence type="ECO:0000313" key="4">
    <source>
        <dbReference type="Proteomes" id="UP000002051"/>
    </source>
</evidence>
<gene>
    <name evidence="2" type="ordered locus">MTR_3g050590</name>
</gene>
<feature type="region of interest" description="Disordered" evidence="1">
    <location>
        <begin position="1"/>
        <end position="29"/>
    </location>
</feature>
<accession>G7J1Y2</accession>
<dbReference type="EnsemblPlants" id="AES70266">
    <property type="protein sequence ID" value="AES70266"/>
    <property type="gene ID" value="MTR_3g050590"/>
</dbReference>
<organism evidence="2 4">
    <name type="scientific">Medicago truncatula</name>
    <name type="common">Barrel medic</name>
    <name type="synonym">Medicago tribuloides</name>
    <dbReference type="NCBI Taxonomy" id="3880"/>
    <lineage>
        <taxon>Eukaryota</taxon>
        <taxon>Viridiplantae</taxon>
        <taxon>Streptophyta</taxon>
        <taxon>Embryophyta</taxon>
        <taxon>Tracheophyta</taxon>
        <taxon>Spermatophyta</taxon>
        <taxon>Magnoliopsida</taxon>
        <taxon>eudicotyledons</taxon>
        <taxon>Gunneridae</taxon>
        <taxon>Pentapetalae</taxon>
        <taxon>rosids</taxon>
        <taxon>fabids</taxon>
        <taxon>Fabales</taxon>
        <taxon>Fabaceae</taxon>
        <taxon>Papilionoideae</taxon>
        <taxon>50 kb inversion clade</taxon>
        <taxon>NPAAA clade</taxon>
        <taxon>Hologalegina</taxon>
        <taxon>IRL clade</taxon>
        <taxon>Trifolieae</taxon>
        <taxon>Medicago</taxon>
    </lineage>
</organism>
<evidence type="ECO:0000256" key="1">
    <source>
        <dbReference type="SAM" id="MobiDB-lite"/>
    </source>
</evidence>
<dbReference type="AlphaFoldDB" id="G7J1Y2"/>